<dbReference type="Gene3D" id="2.30.30.100">
    <property type="match status" value="1"/>
</dbReference>
<dbReference type="NCBIfam" id="TIGR00121">
    <property type="entry name" value="birA_ligase"/>
    <property type="match status" value="1"/>
</dbReference>
<dbReference type="InterPro" id="IPR045864">
    <property type="entry name" value="aa-tRNA-synth_II/BPL/LPL"/>
</dbReference>
<evidence type="ECO:0000313" key="8">
    <source>
        <dbReference type="Proteomes" id="UP000266301"/>
    </source>
</evidence>
<dbReference type="GO" id="GO:0005524">
    <property type="term" value="F:ATP binding"/>
    <property type="evidence" value="ECO:0007669"/>
    <property type="project" value="UniProtKB-UniRule"/>
</dbReference>
<dbReference type="CDD" id="cd16442">
    <property type="entry name" value="BPL"/>
    <property type="match status" value="1"/>
</dbReference>
<dbReference type="AlphaFoldDB" id="A0A386H446"/>
<dbReference type="OrthoDB" id="9807064at2"/>
<dbReference type="InterPro" id="IPR008988">
    <property type="entry name" value="Transcriptional_repressor_C"/>
</dbReference>
<feature type="binding site" evidence="5">
    <location>
        <begin position="118"/>
        <end position="120"/>
    </location>
    <ligand>
        <name>biotin</name>
        <dbReference type="ChEBI" id="CHEBI:57586"/>
    </ligand>
</feature>
<dbReference type="InterPro" id="IPR004408">
    <property type="entry name" value="Biotin_CoA_COase_ligase"/>
</dbReference>
<dbReference type="GO" id="GO:0005737">
    <property type="term" value="C:cytoplasm"/>
    <property type="evidence" value="ECO:0007669"/>
    <property type="project" value="TreeGrafter"/>
</dbReference>
<evidence type="ECO:0000256" key="1">
    <source>
        <dbReference type="ARBA" id="ARBA00022598"/>
    </source>
</evidence>
<keyword evidence="8" id="KW-1185">Reference proteome</keyword>
<keyword evidence="5" id="KW-0238">DNA-binding</keyword>
<dbReference type="RefSeq" id="WP_119972363.1">
    <property type="nucleotide sequence ID" value="NZ_CP032416.1"/>
</dbReference>
<dbReference type="Pfam" id="PF08279">
    <property type="entry name" value="HTH_11"/>
    <property type="match status" value="1"/>
</dbReference>
<dbReference type="Pfam" id="PF02237">
    <property type="entry name" value="BPL_C"/>
    <property type="match status" value="1"/>
</dbReference>
<dbReference type="PANTHER" id="PTHR12835">
    <property type="entry name" value="BIOTIN PROTEIN LIGASE"/>
    <property type="match status" value="1"/>
</dbReference>
<keyword evidence="5" id="KW-0678">Repressor</keyword>
<dbReference type="InterPro" id="IPR036388">
    <property type="entry name" value="WH-like_DNA-bd_sf"/>
</dbReference>
<dbReference type="InterPro" id="IPR013196">
    <property type="entry name" value="HTH_11"/>
</dbReference>
<evidence type="ECO:0000256" key="3">
    <source>
        <dbReference type="ARBA" id="ARBA00022840"/>
    </source>
</evidence>
<comment type="function">
    <text evidence="5">Acts both as a biotin--[acetyl-CoA-carboxylase] ligase and a repressor.</text>
</comment>
<feature type="binding site" evidence="5">
    <location>
        <begin position="90"/>
        <end position="92"/>
    </location>
    <ligand>
        <name>biotin</name>
        <dbReference type="ChEBI" id="CHEBI:57586"/>
    </ligand>
</feature>
<dbReference type="InterPro" id="IPR004143">
    <property type="entry name" value="BPL_LPL_catalytic"/>
</dbReference>
<feature type="domain" description="BPL/LPL catalytic" evidence="6">
    <location>
        <begin position="67"/>
        <end position="258"/>
    </location>
</feature>
<comment type="catalytic activity">
    <reaction evidence="5">
        <text>biotin + L-lysyl-[protein] + ATP = N(6)-biotinyl-L-lysyl-[protein] + AMP + diphosphate + H(+)</text>
        <dbReference type="Rhea" id="RHEA:11756"/>
        <dbReference type="Rhea" id="RHEA-COMP:9752"/>
        <dbReference type="Rhea" id="RHEA-COMP:10505"/>
        <dbReference type="ChEBI" id="CHEBI:15378"/>
        <dbReference type="ChEBI" id="CHEBI:29969"/>
        <dbReference type="ChEBI" id="CHEBI:30616"/>
        <dbReference type="ChEBI" id="CHEBI:33019"/>
        <dbReference type="ChEBI" id="CHEBI:57586"/>
        <dbReference type="ChEBI" id="CHEBI:83144"/>
        <dbReference type="ChEBI" id="CHEBI:456215"/>
        <dbReference type="EC" id="6.3.4.15"/>
    </reaction>
</comment>
<keyword evidence="4 5" id="KW-0092">Biotin</keyword>
<dbReference type="Gene3D" id="1.10.10.10">
    <property type="entry name" value="Winged helix-like DNA-binding domain superfamily/Winged helix DNA-binding domain"/>
    <property type="match status" value="1"/>
</dbReference>
<proteinExistence type="inferred from homology"/>
<dbReference type="Pfam" id="PF03099">
    <property type="entry name" value="BPL_LplA_LipB"/>
    <property type="match status" value="1"/>
</dbReference>
<dbReference type="HAMAP" id="MF_00978">
    <property type="entry name" value="Bifunct_BirA"/>
    <property type="match status" value="1"/>
</dbReference>
<dbReference type="PROSITE" id="PS51733">
    <property type="entry name" value="BPL_LPL_CATALYTIC"/>
    <property type="match status" value="1"/>
</dbReference>
<dbReference type="InterPro" id="IPR003142">
    <property type="entry name" value="BPL_C"/>
</dbReference>
<evidence type="ECO:0000256" key="2">
    <source>
        <dbReference type="ARBA" id="ARBA00022741"/>
    </source>
</evidence>
<evidence type="ECO:0000256" key="5">
    <source>
        <dbReference type="HAMAP-Rule" id="MF_00978"/>
    </source>
</evidence>
<keyword evidence="3 5" id="KW-0067">ATP-binding</keyword>
<feature type="binding site" evidence="5">
    <location>
        <position position="185"/>
    </location>
    <ligand>
        <name>biotin</name>
        <dbReference type="ChEBI" id="CHEBI:57586"/>
    </ligand>
</feature>
<dbReference type="InterPro" id="IPR036390">
    <property type="entry name" value="WH_DNA-bd_sf"/>
</dbReference>
<name>A0A386H446_9CLOT</name>
<dbReference type="GO" id="GO:0003677">
    <property type="term" value="F:DNA binding"/>
    <property type="evidence" value="ECO:0007669"/>
    <property type="project" value="UniProtKB-UniRule"/>
</dbReference>
<dbReference type="Proteomes" id="UP000266301">
    <property type="component" value="Chromosome"/>
</dbReference>
<dbReference type="InterPro" id="IPR030855">
    <property type="entry name" value="Bifunct_BirA"/>
</dbReference>
<reference evidence="7 8" key="1">
    <citation type="journal article" date="2019" name="Int. J. Syst. Evol. Microbiol.">
        <title>Clostridium fermenticellae sp. nov., isolated from the mud in a fermentation cellar for the production of the Chinese liquor, baijiu.</title>
        <authorList>
            <person name="Xu P.X."/>
            <person name="Chai L.J."/>
            <person name="Qiu T."/>
            <person name="Zhang X.J."/>
            <person name="Lu Z.M."/>
            <person name="Xiao C."/>
            <person name="Wang S.T."/>
            <person name="Shen C.H."/>
            <person name="Shi J.S."/>
            <person name="Xu Z.H."/>
        </authorList>
    </citation>
    <scope>NUCLEOTIDE SEQUENCE [LARGE SCALE GENOMIC DNA]</scope>
    <source>
        <strain evidence="7 8">JN500901</strain>
    </source>
</reference>
<feature type="binding site" evidence="5">
    <location>
        <position position="114"/>
    </location>
    <ligand>
        <name>biotin</name>
        <dbReference type="ChEBI" id="CHEBI:57586"/>
    </ligand>
</feature>
<sequence length="330" mass="36701">MKDKILHLLKKNGDGFISGQFISEKLGVTRAAVWKYINILKSEGYLIESVSRKGYKLKVCPDILNKEEIDPKLNTGFIGRNIVYFDSIDSTNTKAKELALNGASDGTLVISEEQTMGRGRLGRTWTCLPKYKGIFMSVILRPELEPAEVPKITQIGAAALVLAFKSLKIDTYIKWPNDIILNNKKLCGVLTEMSGELNKINYVVMGIGINANISYYEFPEEIRSKATSLLIETNKEIVRKDLVACVLNNFEKMYSKFILNGDISEALDVCMKSSILIGKKVRIINAKHERIGEVLGLDKGGELIVKMEDGNVEKIVSGEISIRGLNGYVS</sequence>
<accession>A0A386H446</accession>
<comment type="similarity">
    <text evidence="5">Belongs to the biotin--protein ligase family.</text>
</comment>
<evidence type="ECO:0000259" key="6">
    <source>
        <dbReference type="PROSITE" id="PS51733"/>
    </source>
</evidence>
<dbReference type="KEGG" id="cfer:D4Z93_08220"/>
<dbReference type="Gene3D" id="3.30.930.10">
    <property type="entry name" value="Bira Bifunctional Protein, Domain 2"/>
    <property type="match status" value="1"/>
</dbReference>
<dbReference type="GO" id="GO:0009249">
    <property type="term" value="P:protein lipoylation"/>
    <property type="evidence" value="ECO:0007669"/>
    <property type="project" value="UniProtKB-ARBA"/>
</dbReference>
<dbReference type="GO" id="GO:0016740">
    <property type="term" value="F:transferase activity"/>
    <property type="evidence" value="ECO:0007669"/>
    <property type="project" value="UniProtKB-ARBA"/>
</dbReference>
<organism evidence="7 8">
    <name type="scientific">Clostridium fermenticellae</name>
    <dbReference type="NCBI Taxonomy" id="2068654"/>
    <lineage>
        <taxon>Bacteria</taxon>
        <taxon>Bacillati</taxon>
        <taxon>Bacillota</taxon>
        <taxon>Clostridia</taxon>
        <taxon>Eubacteriales</taxon>
        <taxon>Clostridiaceae</taxon>
        <taxon>Clostridium</taxon>
    </lineage>
</organism>
<dbReference type="EC" id="6.3.4.15" evidence="5"/>
<dbReference type="GO" id="GO:0004077">
    <property type="term" value="F:biotin--[biotin carboxyl-carrier protein] ligase activity"/>
    <property type="evidence" value="ECO:0007669"/>
    <property type="project" value="UniProtKB-UniRule"/>
</dbReference>
<evidence type="ECO:0000313" key="7">
    <source>
        <dbReference type="EMBL" id="AYD40511.1"/>
    </source>
</evidence>
<keyword evidence="2 5" id="KW-0547">Nucleotide-binding</keyword>
<dbReference type="SUPFAM" id="SSF46785">
    <property type="entry name" value="Winged helix' DNA-binding domain"/>
    <property type="match status" value="1"/>
</dbReference>
<keyword evidence="5" id="KW-0804">Transcription</keyword>
<dbReference type="PANTHER" id="PTHR12835:SF5">
    <property type="entry name" value="BIOTIN--PROTEIN LIGASE"/>
    <property type="match status" value="1"/>
</dbReference>
<feature type="DNA-binding region" description="H-T-H motif" evidence="5">
    <location>
        <begin position="19"/>
        <end position="38"/>
    </location>
</feature>
<dbReference type="EMBL" id="CP032416">
    <property type="protein sequence ID" value="AYD40511.1"/>
    <property type="molecule type" value="Genomic_DNA"/>
</dbReference>
<protein>
    <recommendedName>
        <fullName evidence="5">Bifunctional ligase/repressor BirA</fullName>
    </recommendedName>
    <alternativeName>
        <fullName evidence="5">Biotin--[acetyl-CoA-carboxylase] ligase</fullName>
        <ecNumber evidence="5">6.3.4.15</ecNumber>
    </alternativeName>
    <alternativeName>
        <fullName evidence="5">Biotin--protein ligase</fullName>
    </alternativeName>
    <alternativeName>
        <fullName evidence="5">Biotin-[acetyl-CoA carboxylase] synthetase</fullName>
    </alternativeName>
</protein>
<keyword evidence="1 5" id="KW-0436">Ligase</keyword>
<evidence type="ECO:0000256" key="4">
    <source>
        <dbReference type="ARBA" id="ARBA00023267"/>
    </source>
</evidence>
<gene>
    <name evidence="5" type="primary">birA</name>
    <name evidence="7" type="ORF">D4Z93_08220</name>
</gene>
<dbReference type="SUPFAM" id="SSF55681">
    <property type="entry name" value="Class II aaRS and biotin synthetases"/>
    <property type="match status" value="1"/>
</dbReference>
<keyword evidence="5" id="KW-0805">Transcription regulation</keyword>
<dbReference type="SUPFAM" id="SSF50037">
    <property type="entry name" value="C-terminal domain of transcriptional repressors"/>
    <property type="match status" value="1"/>
</dbReference>
<dbReference type="GO" id="GO:0006355">
    <property type="term" value="P:regulation of DNA-templated transcription"/>
    <property type="evidence" value="ECO:0007669"/>
    <property type="project" value="UniProtKB-UniRule"/>
</dbReference>